<keyword evidence="2" id="KW-1185">Reference proteome</keyword>
<organism evidence="1 2">
    <name type="scientific">Trichlorobacter lovleyi (strain ATCC BAA-1151 / DSM 17278 / SZ)</name>
    <name type="common">Geobacter lovleyi</name>
    <dbReference type="NCBI Taxonomy" id="398767"/>
    <lineage>
        <taxon>Bacteria</taxon>
        <taxon>Pseudomonadati</taxon>
        <taxon>Thermodesulfobacteriota</taxon>
        <taxon>Desulfuromonadia</taxon>
        <taxon>Geobacterales</taxon>
        <taxon>Geobacteraceae</taxon>
        <taxon>Trichlorobacter</taxon>
    </lineage>
</organism>
<proteinExistence type="predicted"/>
<dbReference type="Proteomes" id="UP000002420">
    <property type="component" value="Chromosome"/>
</dbReference>
<accession>B3E402</accession>
<dbReference type="AlphaFoldDB" id="B3E402"/>
<dbReference type="HOGENOM" id="CLU_105320_5_3_7"/>
<dbReference type="OrthoDB" id="5398713at2"/>
<gene>
    <name evidence="1" type="ordered locus">Glov_0690</name>
</gene>
<dbReference type="RefSeq" id="WP_012468772.1">
    <property type="nucleotide sequence ID" value="NC_010814.1"/>
</dbReference>
<protein>
    <recommendedName>
        <fullName evidence="3">YtxH domain-containing protein</fullName>
    </recommendedName>
</protein>
<evidence type="ECO:0000313" key="1">
    <source>
        <dbReference type="EMBL" id="ACD94416.1"/>
    </source>
</evidence>
<evidence type="ECO:0000313" key="2">
    <source>
        <dbReference type="Proteomes" id="UP000002420"/>
    </source>
</evidence>
<dbReference type="eggNOG" id="COG4980">
    <property type="taxonomic scope" value="Bacteria"/>
</dbReference>
<sequence length="82" mass="8737">MSRSNDNAITTTLLALASGALLGAAAALLLAPAPGRETRRKLVDLQEGAGKRLKKYAKEARYKMGTCKNGEDLQYDGGDAWI</sequence>
<name>B3E402_TRIL1</name>
<dbReference type="KEGG" id="glo:Glov_0690"/>
<dbReference type="STRING" id="398767.Glov_0690"/>
<evidence type="ECO:0008006" key="3">
    <source>
        <dbReference type="Google" id="ProtNLM"/>
    </source>
</evidence>
<dbReference type="EMBL" id="CP001089">
    <property type="protein sequence ID" value="ACD94416.1"/>
    <property type="molecule type" value="Genomic_DNA"/>
</dbReference>
<reference evidence="1 2" key="1">
    <citation type="submission" date="2008-05" db="EMBL/GenBank/DDBJ databases">
        <title>Complete sequence of chromosome of Geobacter lovleyi SZ.</title>
        <authorList>
            <consortium name="US DOE Joint Genome Institute"/>
            <person name="Lucas S."/>
            <person name="Copeland A."/>
            <person name="Lapidus A."/>
            <person name="Glavina del Rio T."/>
            <person name="Dalin E."/>
            <person name="Tice H."/>
            <person name="Bruce D."/>
            <person name="Goodwin L."/>
            <person name="Pitluck S."/>
            <person name="Chertkov O."/>
            <person name="Meincke L."/>
            <person name="Brettin T."/>
            <person name="Detter J.C."/>
            <person name="Han C."/>
            <person name="Tapia R."/>
            <person name="Kuske C.R."/>
            <person name="Schmutz J."/>
            <person name="Larimer F."/>
            <person name="Land M."/>
            <person name="Hauser L."/>
            <person name="Kyrpides N."/>
            <person name="Mikhailova N."/>
            <person name="Sung Y."/>
            <person name="Fletcher K.E."/>
            <person name="Ritalahti K.M."/>
            <person name="Loeffler F.E."/>
            <person name="Richardson P."/>
        </authorList>
    </citation>
    <scope>NUCLEOTIDE SEQUENCE [LARGE SCALE GENOMIC DNA]</scope>
    <source>
        <strain evidence="2">ATCC BAA-1151 / DSM 17278 / SZ</strain>
    </source>
</reference>
<dbReference type="InterPro" id="IPR024623">
    <property type="entry name" value="YtxH"/>
</dbReference>
<dbReference type="Pfam" id="PF12732">
    <property type="entry name" value="YtxH"/>
    <property type="match status" value="1"/>
</dbReference>